<evidence type="ECO:0000313" key="2">
    <source>
        <dbReference type="Proteomes" id="UP000815325"/>
    </source>
</evidence>
<dbReference type="Proteomes" id="UP000815325">
    <property type="component" value="Unassembled WGS sequence"/>
</dbReference>
<accession>A0ABQ7GCK3</accession>
<proteinExistence type="predicted"/>
<evidence type="ECO:0000313" key="1">
    <source>
        <dbReference type="EMBL" id="KAF5832342.1"/>
    </source>
</evidence>
<organism evidence="1 2">
    <name type="scientific">Dunaliella salina</name>
    <name type="common">Green alga</name>
    <name type="synonym">Protococcus salinus</name>
    <dbReference type="NCBI Taxonomy" id="3046"/>
    <lineage>
        <taxon>Eukaryota</taxon>
        <taxon>Viridiplantae</taxon>
        <taxon>Chlorophyta</taxon>
        <taxon>core chlorophytes</taxon>
        <taxon>Chlorophyceae</taxon>
        <taxon>CS clade</taxon>
        <taxon>Chlamydomonadales</taxon>
        <taxon>Dunaliellaceae</taxon>
        <taxon>Dunaliella</taxon>
    </lineage>
</organism>
<sequence length="105" mass="10880">MEAGEEDALNSTGVSAFLSPPECDRIEGLPALSRFADVVAGGAAGWGLRPLGSPRMGTTALLALPVKAAKQDSLELCLPRPPERQCCLLLTSLLQCAPACAWCGV</sequence>
<dbReference type="EMBL" id="MU069880">
    <property type="protein sequence ID" value="KAF5832342.1"/>
    <property type="molecule type" value="Genomic_DNA"/>
</dbReference>
<comment type="caution">
    <text evidence="1">The sequence shown here is derived from an EMBL/GenBank/DDBJ whole genome shotgun (WGS) entry which is preliminary data.</text>
</comment>
<gene>
    <name evidence="1" type="ORF">DUNSADRAFT_11784</name>
</gene>
<keyword evidence="2" id="KW-1185">Reference proteome</keyword>
<name>A0ABQ7GCK3_DUNSA</name>
<reference evidence="1" key="1">
    <citation type="submission" date="2017-08" db="EMBL/GenBank/DDBJ databases">
        <authorList>
            <person name="Polle J.E."/>
            <person name="Barry K."/>
            <person name="Cushman J."/>
            <person name="Schmutz J."/>
            <person name="Tran D."/>
            <person name="Hathwaick L.T."/>
            <person name="Yim W.C."/>
            <person name="Jenkins J."/>
            <person name="Mckie-Krisberg Z.M."/>
            <person name="Prochnik S."/>
            <person name="Lindquist E."/>
            <person name="Dockter R.B."/>
            <person name="Adam C."/>
            <person name="Molina H."/>
            <person name="Bunkerborg J."/>
            <person name="Jin E."/>
            <person name="Buchheim M."/>
            <person name="Magnuson J."/>
        </authorList>
    </citation>
    <scope>NUCLEOTIDE SEQUENCE</scope>
    <source>
        <strain evidence="1">CCAP 19/18</strain>
    </source>
</reference>
<protein>
    <recommendedName>
        <fullName evidence="3">Encoded protein</fullName>
    </recommendedName>
</protein>
<evidence type="ECO:0008006" key="3">
    <source>
        <dbReference type="Google" id="ProtNLM"/>
    </source>
</evidence>